<organism evidence="2 3">
    <name type="scientific">Scleroderma citrinum Foug A</name>
    <dbReference type="NCBI Taxonomy" id="1036808"/>
    <lineage>
        <taxon>Eukaryota</taxon>
        <taxon>Fungi</taxon>
        <taxon>Dikarya</taxon>
        <taxon>Basidiomycota</taxon>
        <taxon>Agaricomycotina</taxon>
        <taxon>Agaricomycetes</taxon>
        <taxon>Agaricomycetidae</taxon>
        <taxon>Boletales</taxon>
        <taxon>Sclerodermatineae</taxon>
        <taxon>Sclerodermataceae</taxon>
        <taxon>Scleroderma</taxon>
    </lineage>
</organism>
<evidence type="ECO:0000313" key="2">
    <source>
        <dbReference type="EMBL" id="KIM50205.1"/>
    </source>
</evidence>
<evidence type="ECO:0000256" key="1">
    <source>
        <dbReference type="SAM" id="MobiDB-lite"/>
    </source>
</evidence>
<protein>
    <submittedName>
        <fullName evidence="2">Uncharacterized protein</fullName>
    </submittedName>
</protein>
<name>A0A0C3CNL7_9AGAM</name>
<gene>
    <name evidence="2" type="ORF">SCLCIDRAFT_34541</name>
</gene>
<sequence length="252" mass="27967">MEVQGHSHFMWLKDCYVKLATKLKQTGGGLKDGEGSDIEDDSPDENTPESAHNLFEQLTEQWEFFPNCHQIWATHPNINPPAVTTGVGLNGHKVTWMQPPVIEDEYIDPILSAQSHAALEALQESHGHEADPGTPDPPPASQPTISCPMLCCATTTFLQTPSISSAAIEKAKASIKQIPQKCSFEDYILEIQSQNVKNMNAHLSEEHKIKKHRLLMEEYKLGLWSLDQYRQKVGELEDGPEVAEGPSNSSQS</sequence>
<feature type="region of interest" description="Disordered" evidence="1">
    <location>
        <begin position="123"/>
        <end position="142"/>
    </location>
</feature>
<reference evidence="2 3" key="1">
    <citation type="submission" date="2014-04" db="EMBL/GenBank/DDBJ databases">
        <authorList>
            <consortium name="DOE Joint Genome Institute"/>
            <person name="Kuo A."/>
            <person name="Kohler A."/>
            <person name="Nagy L.G."/>
            <person name="Floudas D."/>
            <person name="Copeland A."/>
            <person name="Barry K.W."/>
            <person name="Cichocki N."/>
            <person name="Veneault-Fourrey C."/>
            <person name="LaButti K."/>
            <person name="Lindquist E.A."/>
            <person name="Lipzen A."/>
            <person name="Lundell T."/>
            <person name="Morin E."/>
            <person name="Murat C."/>
            <person name="Sun H."/>
            <person name="Tunlid A."/>
            <person name="Henrissat B."/>
            <person name="Grigoriev I.V."/>
            <person name="Hibbett D.S."/>
            <person name="Martin F."/>
            <person name="Nordberg H.P."/>
            <person name="Cantor M.N."/>
            <person name="Hua S.X."/>
        </authorList>
    </citation>
    <scope>NUCLEOTIDE SEQUENCE [LARGE SCALE GENOMIC DNA]</scope>
    <source>
        <strain evidence="2 3">Foug A</strain>
    </source>
</reference>
<dbReference type="HOGENOM" id="CLU_071881_0_0_1"/>
<feature type="compositionally biased region" description="Acidic residues" evidence="1">
    <location>
        <begin position="35"/>
        <end position="47"/>
    </location>
</feature>
<keyword evidence="3" id="KW-1185">Reference proteome</keyword>
<dbReference type="EMBL" id="KN822607">
    <property type="protein sequence ID" value="KIM50205.1"/>
    <property type="molecule type" value="Genomic_DNA"/>
</dbReference>
<dbReference type="InParanoid" id="A0A0C3CNL7"/>
<dbReference type="OrthoDB" id="3211402at2759"/>
<dbReference type="AlphaFoldDB" id="A0A0C3CNL7"/>
<proteinExistence type="predicted"/>
<accession>A0A0C3CNL7</accession>
<evidence type="ECO:0000313" key="3">
    <source>
        <dbReference type="Proteomes" id="UP000053989"/>
    </source>
</evidence>
<feature type="region of interest" description="Disordered" evidence="1">
    <location>
        <begin position="26"/>
        <end position="50"/>
    </location>
</feature>
<dbReference type="Proteomes" id="UP000053989">
    <property type="component" value="Unassembled WGS sequence"/>
</dbReference>
<reference evidence="3" key="2">
    <citation type="submission" date="2015-01" db="EMBL/GenBank/DDBJ databases">
        <title>Evolutionary Origins and Diversification of the Mycorrhizal Mutualists.</title>
        <authorList>
            <consortium name="DOE Joint Genome Institute"/>
            <consortium name="Mycorrhizal Genomics Consortium"/>
            <person name="Kohler A."/>
            <person name="Kuo A."/>
            <person name="Nagy L.G."/>
            <person name="Floudas D."/>
            <person name="Copeland A."/>
            <person name="Barry K.W."/>
            <person name="Cichocki N."/>
            <person name="Veneault-Fourrey C."/>
            <person name="LaButti K."/>
            <person name="Lindquist E.A."/>
            <person name="Lipzen A."/>
            <person name="Lundell T."/>
            <person name="Morin E."/>
            <person name="Murat C."/>
            <person name="Riley R."/>
            <person name="Ohm R."/>
            <person name="Sun H."/>
            <person name="Tunlid A."/>
            <person name="Henrissat B."/>
            <person name="Grigoriev I.V."/>
            <person name="Hibbett D.S."/>
            <person name="Martin F."/>
        </authorList>
    </citation>
    <scope>NUCLEOTIDE SEQUENCE [LARGE SCALE GENOMIC DNA]</scope>
    <source>
        <strain evidence="3">Foug A</strain>
    </source>
</reference>